<keyword evidence="2" id="KW-0547">Nucleotide-binding</keyword>
<evidence type="ECO:0000256" key="2">
    <source>
        <dbReference type="ARBA" id="ARBA00022741"/>
    </source>
</evidence>
<keyword evidence="4" id="KW-0175">Coiled coil</keyword>
<dbReference type="AlphaFoldDB" id="A0AAD8EVA9"/>
<keyword evidence="3" id="KW-0342">GTP-binding</keyword>
<dbReference type="SUPFAM" id="SSF52540">
    <property type="entry name" value="P-loop containing nucleoside triphosphate hydrolases"/>
    <property type="match status" value="1"/>
</dbReference>
<reference evidence="6" key="2">
    <citation type="submission" date="2023-04" db="EMBL/GenBank/DDBJ databases">
        <authorList>
            <person name="Bu L."/>
            <person name="Lu L."/>
            <person name="Laidemitt M.R."/>
            <person name="Zhang S.M."/>
            <person name="Mutuku M."/>
            <person name="Mkoji G."/>
            <person name="Steinauer M."/>
            <person name="Loker E.S."/>
        </authorList>
    </citation>
    <scope>NUCLEOTIDE SEQUENCE</scope>
    <source>
        <strain evidence="6">KasaAsao</strain>
        <tissue evidence="6">Whole Snail</tissue>
    </source>
</reference>
<dbReference type="InterPro" id="IPR027417">
    <property type="entry name" value="P-loop_NTPase"/>
</dbReference>
<keyword evidence="7" id="KW-1185">Reference proteome</keyword>
<dbReference type="PANTHER" id="PTHR10903:SF184">
    <property type="entry name" value="GTP-BINDING PROTEIN A"/>
    <property type="match status" value="1"/>
</dbReference>
<evidence type="ECO:0000313" key="6">
    <source>
        <dbReference type="EMBL" id="KAK0041240.1"/>
    </source>
</evidence>
<reference evidence="6" key="1">
    <citation type="journal article" date="2023" name="PLoS Negl. Trop. Dis.">
        <title>A genome sequence for Biomphalaria pfeifferi, the major vector snail for the human-infecting parasite Schistosoma mansoni.</title>
        <authorList>
            <person name="Bu L."/>
            <person name="Lu L."/>
            <person name="Laidemitt M.R."/>
            <person name="Zhang S.M."/>
            <person name="Mutuku M."/>
            <person name="Mkoji G."/>
            <person name="Steinauer M."/>
            <person name="Loker E.S."/>
        </authorList>
    </citation>
    <scope>NUCLEOTIDE SEQUENCE</scope>
    <source>
        <strain evidence="6">KasaAsao</strain>
    </source>
</reference>
<feature type="domain" description="AIG1-type G" evidence="5">
    <location>
        <begin position="4"/>
        <end position="216"/>
    </location>
</feature>
<protein>
    <submittedName>
        <fullName evidence="6">AIG protein</fullName>
    </submittedName>
</protein>
<dbReference type="Proteomes" id="UP001233172">
    <property type="component" value="Unassembled WGS sequence"/>
</dbReference>
<comment type="caution">
    <text evidence="6">The sequence shown here is derived from an EMBL/GenBank/DDBJ whole genome shotgun (WGS) entry which is preliminary data.</text>
</comment>
<dbReference type="PANTHER" id="PTHR10903">
    <property type="entry name" value="GTPASE, IMAP FAMILY MEMBER-RELATED"/>
    <property type="match status" value="1"/>
</dbReference>
<dbReference type="Pfam" id="PF04548">
    <property type="entry name" value="AIG1"/>
    <property type="match status" value="1"/>
</dbReference>
<dbReference type="PROSITE" id="PS51720">
    <property type="entry name" value="G_AIG1"/>
    <property type="match status" value="1"/>
</dbReference>
<dbReference type="Gene3D" id="3.40.50.300">
    <property type="entry name" value="P-loop containing nucleotide triphosphate hydrolases"/>
    <property type="match status" value="1"/>
</dbReference>
<feature type="coiled-coil region" evidence="4">
    <location>
        <begin position="262"/>
        <end position="296"/>
    </location>
</feature>
<organism evidence="6 7">
    <name type="scientific">Biomphalaria pfeifferi</name>
    <name type="common">Bloodfluke planorb</name>
    <name type="synonym">Freshwater snail</name>
    <dbReference type="NCBI Taxonomy" id="112525"/>
    <lineage>
        <taxon>Eukaryota</taxon>
        <taxon>Metazoa</taxon>
        <taxon>Spiralia</taxon>
        <taxon>Lophotrochozoa</taxon>
        <taxon>Mollusca</taxon>
        <taxon>Gastropoda</taxon>
        <taxon>Heterobranchia</taxon>
        <taxon>Euthyneura</taxon>
        <taxon>Panpulmonata</taxon>
        <taxon>Hygrophila</taxon>
        <taxon>Lymnaeoidea</taxon>
        <taxon>Planorbidae</taxon>
        <taxon>Biomphalaria</taxon>
    </lineage>
</organism>
<dbReference type="InterPro" id="IPR006703">
    <property type="entry name" value="G_AIG1"/>
</dbReference>
<evidence type="ECO:0000259" key="5">
    <source>
        <dbReference type="PROSITE" id="PS51720"/>
    </source>
</evidence>
<dbReference type="EMBL" id="JASAOG010000282">
    <property type="protein sequence ID" value="KAK0041240.1"/>
    <property type="molecule type" value="Genomic_DNA"/>
</dbReference>
<accession>A0AAD8EVA9</accession>
<proteinExistence type="inferred from homology"/>
<dbReference type="InterPro" id="IPR045058">
    <property type="entry name" value="GIMA/IAN/Toc"/>
</dbReference>
<evidence type="ECO:0000256" key="3">
    <source>
        <dbReference type="ARBA" id="ARBA00023134"/>
    </source>
</evidence>
<evidence type="ECO:0000256" key="4">
    <source>
        <dbReference type="SAM" id="Coils"/>
    </source>
</evidence>
<name>A0AAD8EVA9_BIOPF</name>
<evidence type="ECO:0000313" key="7">
    <source>
        <dbReference type="Proteomes" id="UP001233172"/>
    </source>
</evidence>
<evidence type="ECO:0000256" key="1">
    <source>
        <dbReference type="ARBA" id="ARBA00008535"/>
    </source>
</evidence>
<sequence>MSSNVDTDFLLIGKLGQGRSATGNSILRNESFTSSSAMAEVTALFDFDYAFLEGRVIKVVDTPGLLIGSSGKMEESFDKFLKCAFTTNTKGYHVFLIVIRFGTRVTEEELNIVSLLKAKFGEKFVKESCILAMSFGDLFRQEHEKNHLSFKQWCQKQTGAFKQLLEECGGRIVLFDNKTKCESVRKQQVIELFAMVGQLKGQSIGPFSKCQSQQLVPVTNSSWSLLPKSSQGTLSLQDSSGRNSCSGRDDIDEAYKEISLALKELKTCQHSLDNEIDRLENVIIKLDALLIHLENLIASNPQVRSLVKIAVQTKRAISEEIKLQMDLKSMRDEYTLNNSIRKCRYSDENAVVVKRYSSLLAENPNDYDKHWELCMERDEKLRRLCEQYESERRAAEEDFRNVIFEQRKHRMADINQVISPEKLEEEFRQSRQKYFKSFLSVLFTAVMRPFKYLYSKWSG</sequence>
<dbReference type="GO" id="GO:0005525">
    <property type="term" value="F:GTP binding"/>
    <property type="evidence" value="ECO:0007669"/>
    <property type="project" value="UniProtKB-KW"/>
</dbReference>
<comment type="similarity">
    <text evidence="1">Belongs to the TRAFAC class TrmE-Era-EngA-EngB-Septin-like GTPase superfamily. AIG1/Toc34/Toc159-like paraseptin GTPase family. IAN subfamily.</text>
</comment>
<gene>
    <name evidence="6" type="ORF">Bpfe_029333</name>
</gene>